<evidence type="ECO:0000256" key="3">
    <source>
        <dbReference type="ARBA" id="ARBA00022692"/>
    </source>
</evidence>
<keyword evidence="5" id="KW-0735">Signal-anchor</keyword>
<comment type="cofactor">
    <cofactor evidence="10">
        <name>Mn(2+)</name>
        <dbReference type="ChEBI" id="CHEBI:29035"/>
    </cofactor>
</comment>
<protein>
    <recommendedName>
        <fullName evidence="10">Polypeptide N-acetylgalactosaminyltransferase</fullName>
        <ecNumber evidence="10">2.4.1.-</ecNumber>
    </recommendedName>
    <alternativeName>
        <fullName evidence="10">Protein-UDP acetylgalactosaminyltransferase</fullName>
    </alternativeName>
</protein>
<name>A0A2C9GQV2_ANOAR</name>
<keyword evidence="6 10" id="KW-1133">Transmembrane helix</keyword>
<evidence type="ECO:0000256" key="7">
    <source>
        <dbReference type="ARBA" id="ARBA00023034"/>
    </source>
</evidence>
<dbReference type="Pfam" id="PF00535">
    <property type="entry name" value="Glycos_transf_2"/>
    <property type="match status" value="1"/>
</dbReference>
<evidence type="ECO:0000259" key="11">
    <source>
        <dbReference type="SMART" id="SM00458"/>
    </source>
</evidence>
<dbReference type="GO" id="GO:0006493">
    <property type="term" value="P:protein O-linked glycosylation"/>
    <property type="evidence" value="ECO:0007669"/>
    <property type="project" value="TreeGrafter"/>
</dbReference>
<keyword evidence="13" id="KW-1185">Reference proteome</keyword>
<dbReference type="VEuPathDB" id="VectorBase:AARA017047"/>
<dbReference type="InterPro" id="IPR001173">
    <property type="entry name" value="Glyco_trans_2-like"/>
</dbReference>
<dbReference type="PROSITE" id="PS50231">
    <property type="entry name" value="RICIN_B_LECTIN"/>
    <property type="match status" value="1"/>
</dbReference>
<dbReference type="CDD" id="cd02510">
    <property type="entry name" value="pp-GalNAc-T"/>
    <property type="match status" value="1"/>
</dbReference>
<keyword evidence="10" id="KW-0808">Transferase</keyword>
<dbReference type="EMBL" id="APCN01003285">
    <property type="status" value="NOT_ANNOTATED_CDS"/>
    <property type="molecule type" value="Genomic_DNA"/>
</dbReference>
<dbReference type="Pfam" id="PF00652">
    <property type="entry name" value="Ricin_B_lectin"/>
    <property type="match status" value="1"/>
</dbReference>
<dbReference type="PANTHER" id="PTHR11675:SF131">
    <property type="entry name" value="POLYPEPTIDE N-ACETYLGALACTOSAMINYLTRANSFERASE 9-RELATED"/>
    <property type="match status" value="1"/>
</dbReference>
<dbReference type="GO" id="GO:0000139">
    <property type="term" value="C:Golgi membrane"/>
    <property type="evidence" value="ECO:0007669"/>
    <property type="project" value="UniProtKB-SubCell"/>
</dbReference>
<dbReference type="InterPro" id="IPR029044">
    <property type="entry name" value="Nucleotide-diphossugar_trans"/>
</dbReference>
<dbReference type="Proteomes" id="UP000075840">
    <property type="component" value="Unassembled WGS sequence"/>
</dbReference>
<dbReference type="GO" id="GO:0004653">
    <property type="term" value="F:polypeptide N-acetylgalactosaminyltransferase activity"/>
    <property type="evidence" value="ECO:0007669"/>
    <property type="project" value="TreeGrafter"/>
</dbReference>
<evidence type="ECO:0000256" key="8">
    <source>
        <dbReference type="ARBA" id="ARBA00023136"/>
    </source>
</evidence>
<dbReference type="PANTHER" id="PTHR11675">
    <property type="entry name" value="N-ACETYLGALACTOSAMINYLTRANSFERASE"/>
    <property type="match status" value="1"/>
</dbReference>
<dbReference type="EC" id="2.4.1.-" evidence="10"/>
<dbReference type="AlphaFoldDB" id="A0A2C9GQV2"/>
<dbReference type="SUPFAM" id="SSF50370">
    <property type="entry name" value="Ricin B-like lectins"/>
    <property type="match status" value="1"/>
</dbReference>
<keyword evidence="8 10" id="KW-0472">Membrane</keyword>
<dbReference type="InterPro" id="IPR045885">
    <property type="entry name" value="GalNAc-T"/>
</dbReference>
<keyword evidence="3 10" id="KW-0812">Transmembrane</keyword>
<keyword evidence="10" id="KW-0328">Glycosyltransferase</keyword>
<proteinExistence type="inferred from homology"/>
<comment type="subcellular location">
    <subcellularLocation>
        <location evidence="1 10">Golgi apparatus membrane</location>
        <topology evidence="1 10">Single-pass type II membrane protein</topology>
    </subcellularLocation>
</comment>
<dbReference type="VEuPathDB" id="VectorBase:AARA21_012571"/>
<comment type="pathway">
    <text evidence="10">Protein modification; protein glycosylation.</text>
</comment>
<feature type="transmembrane region" description="Helical" evidence="10">
    <location>
        <begin position="12"/>
        <end position="30"/>
    </location>
</feature>
<keyword evidence="9 10" id="KW-1015">Disulfide bond</keyword>
<dbReference type="InterPro" id="IPR035992">
    <property type="entry name" value="Ricin_B-like_lectins"/>
</dbReference>
<feature type="domain" description="Ricin B lectin" evidence="11">
    <location>
        <begin position="428"/>
        <end position="546"/>
    </location>
</feature>
<evidence type="ECO:0000256" key="5">
    <source>
        <dbReference type="ARBA" id="ARBA00022968"/>
    </source>
</evidence>
<sequence>MCCRLFVSHRALFVIFITLILLLNVAFYLYNNETSYTASSGPVRKSTPPGDMGLSVWYDTSNPVITAEVKRTIAAQGLNEYASDLVSVRRRLPDLRSWCCPKAYGHLFSASLPATSIVIVFYNEVWSVLVRTVHSVLDRSPSHLVKEILLVDDYSNYPYLKTQLEEYFEPFPVVKIIRAKERLGLIRARLMGAKEAAADIVTFLDAHVECTEGWLEPLLDVVARDPTNIAIPTIDRINESDMSLQTNISLLLAGAFEWDLNFGWCERKHLRRKYTDPCEPFETPAMAGGLFSIHKTFFERVGWYDEEFIVYGMENVELSIKSWMCGGMLLTVPCSRVGHVQKHSHPYLFDVVMDLPMHNSARLAEVWMDEYKQVVFDVNGLPRYVEERFGSVEERKQVRERANCKPFRYYLQRAFPELRSPAIDGQFRGEVRNVGLGRTYCLTVEKAGTRPYMSLCDGLEKTQYWSHSYYQDINSYKACLDFNGSLLTTAICHRHRGNQGWMYVKETGQIWSMAHTQCLAVGSKSNSTLTLKSCNASDQYQQWMVNLVAYDFLVKRNETEPLLQ</sequence>
<evidence type="ECO:0000256" key="1">
    <source>
        <dbReference type="ARBA" id="ARBA00004323"/>
    </source>
</evidence>
<evidence type="ECO:0000313" key="12">
    <source>
        <dbReference type="EnsemblMetazoa" id="AARA017047-PA"/>
    </source>
</evidence>
<dbReference type="Gene3D" id="2.80.10.50">
    <property type="match status" value="1"/>
</dbReference>
<dbReference type="GO" id="GO:0030246">
    <property type="term" value="F:carbohydrate binding"/>
    <property type="evidence" value="ECO:0007669"/>
    <property type="project" value="UniProtKB-KW"/>
</dbReference>
<comment type="similarity">
    <text evidence="2 10">Belongs to the glycosyltransferase 2 family. GalNAc-T subfamily.</text>
</comment>
<dbReference type="EnsemblMetazoa" id="AARA017047-RA">
    <property type="protein sequence ID" value="AARA017047-PA"/>
    <property type="gene ID" value="AARA017047"/>
</dbReference>
<dbReference type="Gene3D" id="3.90.550.10">
    <property type="entry name" value="Spore Coat Polysaccharide Biosynthesis Protein SpsA, Chain A"/>
    <property type="match status" value="1"/>
</dbReference>
<evidence type="ECO:0000313" key="13">
    <source>
        <dbReference type="Proteomes" id="UP000075840"/>
    </source>
</evidence>
<dbReference type="SUPFAM" id="SSF53448">
    <property type="entry name" value="Nucleotide-diphospho-sugar transferases"/>
    <property type="match status" value="1"/>
</dbReference>
<dbReference type="InterPro" id="IPR000772">
    <property type="entry name" value="Ricin_B_lectin"/>
</dbReference>
<accession>A0A2C9GQV2</accession>
<evidence type="ECO:0000256" key="10">
    <source>
        <dbReference type="RuleBase" id="RU361242"/>
    </source>
</evidence>
<dbReference type="SMART" id="SM00458">
    <property type="entry name" value="RICIN"/>
    <property type="match status" value="1"/>
</dbReference>
<reference evidence="12" key="1">
    <citation type="submission" date="2022-08" db="UniProtKB">
        <authorList>
            <consortium name="EnsemblMetazoa"/>
        </authorList>
    </citation>
    <scope>IDENTIFICATION</scope>
    <source>
        <strain evidence="12">Dongola</strain>
    </source>
</reference>
<organism evidence="12 13">
    <name type="scientific">Anopheles arabiensis</name>
    <name type="common">Mosquito</name>
    <dbReference type="NCBI Taxonomy" id="7173"/>
    <lineage>
        <taxon>Eukaryota</taxon>
        <taxon>Metazoa</taxon>
        <taxon>Ecdysozoa</taxon>
        <taxon>Arthropoda</taxon>
        <taxon>Hexapoda</taxon>
        <taxon>Insecta</taxon>
        <taxon>Pterygota</taxon>
        <taxon>Neoptera</taxon>
        <taxon>Endopterygota</taxon>
        <taxon>Diptera</taxon>
        <taxon>Nematocera</taxon>
        <taxon>Culicoidea</taxon>
        <taxon>Culicidae</taxon>
        <taxon>Anophelinae</taxon>
        <taxon>Anopheles</taxon>
    </lineage>
</organism>
<keyword evidence="10" id="KW-0464">Manganese</keyword>
<evidence type="ECO:0000256" key="9">
    <source>
        <dbReference type="ARBA" id="ARBA00023157"/>
    </source>
</evidence>
<keyword evidence="4 10" id="KW-0430">Lectin</keyword>
<keyword evidence="7 10" id="KW-0333">Golgi apparatus</keyword>
<evidence type="ECO:0000256" key="2">
    <source>
        <dbReference type="ARBA" id="ARBA00005680"/>
    </source>
</evidence>
<evidence type="ECO:0000256" key="6">
    <source>
        <dbReference type="ARBA" id="ARBA00022989"/>
    </source>
</evidence>
<evidence type="ECO:0000256" key="4">
    <source>
        <dbReference type="ARBA" id="ARBA00022734"/>
    </source>
</evidence>